<evidence type="ECO:0000313" key="2">
    <source>
        <dbReference type="Proteomes" id="UP000481876"/>
    </source>
</evidence>
<comment type="caution">
    <text evidence="1">The sequence shown here is derived from an EMBL/GenBank/DDBJ whole genome shotgun (WGS) entry which is preliminary data.</text>
</comment>
<name>A0A6I0D1L1_BRUAN</name>
<proteinExistence type="predicted"/>
<accession>A0A6I0D1L1</accession>
<reference evidence="1 2" key="1">
    <citation type="submission" date="2019-09" db="EMBL/GenBank/DDBJ databases">
        <title>Taxonomic organization of the family Brucellaceae based on a phylogenomic approach.</title>
        <authorList>
            <person name="Leclercq S."/>
            <person name="Cloeckaert A."/>
            <person name="Zygmunt M.S."/>
        </authorList>
    </citation>
    <scope>NUCLEOTIDE SEQUENCE [LARGE SCALE GENOMIC DNA]</scope>
    <source>
        <strain evidence="1 2">LMG 3313</strain>
    </source>
</reference>
<organism evidence="1 2">
    <name type="scientific">Brucella anthropi</name>
    <name type="common">Ochrobactrum anthropi</name>
    <dbReference type="NCBI Taxonomy" id="529"/>
    <lineage>
        <taxon>Bacteria</taxon>
        <taxon>Pseudomonadati</taxon>
        <taxon>Pseudomonadota</taxon>
        <taxon>Alphaproteobacteria</taxon>
        <taxon>Hyphomicrobiales</taxon>
        <taxon>Brucellaceae</taxon>
        <taxon>Brucella/Ochrobactrum group</taxon>
        <taxon>Brucella</taxon>
    </lineage>
</organism>
<dbReference type="RefSeq" id="WP_041544966.1">
    <property type="nucleotide sequence ID" value="NZ_CP008820.1"/>
</dbReference>
<protein>
    <submittedName>
        <fullName evidence="1">Uncharacterized protein</fullName>
    </submittedName>
</protein>
<dbReference type="AlphaFoldDB" id="A0A6I0D1L1"/>
<evidence type="ECO:0000313" key="1">
    <source>
        <dbReference type="EMBL" id="KAB2765635.1"/>
    </source>
</evidence>
<sequence length="93" mass="10745">MRFGQSAFYEIGVDALDHFEFLWWSRFKNDAIGLDVLVFAWAKLTLWIASIIDQETAQSETRGITLTEPFLDEGRLAHMHSRREHATMFPGEA</sequence>
<dbReference type="EMBL" id="WBWS01000021">
    <property type="protein sequence ID" value="KAB2765635.1"/>
    <property type="molecule type" value="Genomic_DNA"/>
</dbReference>
<dbReference type="Proteomes" id="UP000481876">
    <property type="component" value="Unassembled WGS sequence"/>
</dbReference>
<gene>
    <name evidence="1" type="ORF">F9L04_19040</name>
</gene>